<evidence type="ECO:0000256" key="4">
    <source>
        <dbReference type="ARBA" id="ARBA00023136"/>
    </source>
</evidence>
<dbReference type="InterPro" id="IPR042217">
    <property type="entry name" value="T4SS_VirB10/TrbI"/>
</dbReference>
<name>A0A9P7BIJ2_RHIOR</name>
<dbReference type="Gene3D" id="2.40.128.260">
    <property type="entry name" value="Type IV secretion system, VirB10/TraB/TrbI"/>
    <property type="match status" value="1"/>
</dbReference>
<dbReference type="GO" id="GO:0016020">
    <property type="term" value="C:membrane"/>
    <property type="evidence" value="ECO:0007669"/>
    <property type="project" value="UniProtKB-SubCell"/>
</dbReference>
<dbReference type="InterPro" id="IPR005498">
    <property type="entry name" value="T4SS_VirB10/TraB/TrbI"/>
</dbReference>
<comment type="caution">
    <text evidence="5">The sequence shown here is derived from an EMBL/GenBank/DDBJ whole genome shotgun (WGS) entry which is preliminary data.</text>
</comment>
<dbReference type="AlphaFoldDB" id="A0A9P7BIJ2"/>
<sequence>MVSLIGDLGAWISNRGGGDKNNTVRFDNTGDAAKDAVTTVLENTINIPPTLYRNQGGRVGIYVARDLDFSSVYELRPVRR</sequence>
<evidence type="ECO:0000256" key="3">
    <source>
        <dbReference type="ARBA" id="ARBA00022989"/>
    </source>
</evidence>
<organism evidence="5 6">
    <name type="scientific">Rhizopus oryzae</name>
    <name type="common">Mucormycosis agent</name>
    <name type="synonym">Rhizopus arrhizus var. delemar</name>
    <dbReference type="NCBI Taxonomy" id="64495"/>
    <lineage>
        <taxon>Eukaryota</taxon>
        <taxon>Fungi</taxon>
        <taxon>Fungi incertae sedis</taxon>
        <taxon>Mucoromycota</taxon>
        <taxon>Mucoromycotina</taxon>
        <taxon>Mucoromycetes</taxon>
        <taxon>Mucorales</taxon>
        <taxon>Mucorineae</taxon>
        <taxon>Rhizopodaceae</taxon>
        <taxon>Rhizopus</taxon>
    </lineage>
</organism>
<dbReference type="Pfam" id="PF03743">
    <property type="entry name" value="TrbI"/>
    <property type="match status" value="1"/>
</dbReference>
<gene>
    <name evidence="5" type="ORF">G6F64_014839</name>
</gene>
<keyword evidence="2" id="KW-0812">Transmembrane</keyword>
<evidence type="ECO:0000256" key="2">
    <source>
        <dbReference type="ARBA" id="ARBA00022692"/>
    </source>
</evidence>
<evidence type="ECO:0000313" key="5">
    <source>
        <dbReference type="EMBL" id="KAG1275941.1"/>
    </source>
</evidence>
<comment type="subcellular location">
    <subcellularLocation>
        <location evidence="1">Membrane</location>
        <topology evidence="1">Single-pass membrane protein</topology>
    </subcellularLocation>
</comment>
<dbReference type="Proteomes" id="UP000716291">
    <property type="component" value="Unassembled WGS sequence"/>
</dbReference>
<dbReference type="EMBL" id="JAANQT010009878">
    <property type="protein sequence ID" value="KAG1275941.1"/>
    <property type="molecule type" value="Genomic_DNA"/>
</dbReference>
<evidence type="ECO:0000256" key="1">
    <source>
        <dbReference type="ARBA" id="ARBA00004167"/>
    </source>
</evidence>
<protein>
    <submittedName>
        <fullName evidence="5">Uncharacterized protein</fullName>
    </submittedName>
</protein>
<proteinExistence type="predicted"/>
<keyword evidence="4" id="KW-0472">Membrane</keyword>
<reference evidence="5" key="1">
    <citation type="journal article" date="2020" name="Microb. Genom.">
        <title>Genetic diversity of clinical and environmental Mucorales isolates obtained from an investigation of mucormycosis cases among solid organ transplant recipients.</title>
        <authorList>
            <person name="Nguyen M.H."/>
            <person name="Kaul D."/>
            <person name="Muto C."/>
            <person name="Cheng S.J."/>
            <person name="Richter R.A."/>
            <person name="Bruno V.M."/>
            <person name="Liu G."/>
            <person name="Beyhan S."/>
            <person name="Sundermann A.J."/>
            <person name="Mounaud S."/>
            <person name="Pasculle A.W."/>
            <person name="Nierman W.C."/>
            <person name="Driscoll E."/>
            <person name="Cumbie R."/>
            <person name="Clancy C.J."/>
            <person name="Dupont C.L."/>
        </authorList>
    </citation>
    <scope>NUCLEOTIDE SEQUENCE</scope>
    <source>
        <strain evidence="5">GL11</strain>
    </source>
</reference>
<keyword evidence="6" id="KW-1185">Reference proteome</keyword>
<evidence type="ECO:0000313" key="6">
    <source>
        <dbReference type="Proteomes" id="UP000716291"/>
    </source>
</evidence>
<accession>A0A9P7BIJ2</accession>
<keyword evidence="3" id="KW-1133">Transmembrane helix</keyword>